<evidence type="ECO:0000313" key="3">
    <source>
        <dbReference type="Proteomes" id="UP000230833"/>
    </source>
</evidence>
<feature type="transmembrane region" description="Helical" evidence="1">
    <location>
        <begin position="21"/>
        <end position="44"/>
    </location>
</feature>
<accession>A0A2H0RJG2</accession>
<evidence type="ECO:0000256" key="1">
    <source>
        <dbReference type="SAM" id="Phobius"/>
    </source>
</evidence>
<gene>
    <name evidence="2" type="ORF">COV07_02895</name>
</gene>
<evidence type="ECO:0000313" key="2">
    <source>
        <dbReference type="EMBL" id="PIR46702.1"/>
    </source>
</evidence>
<dbReference type="Proteomes" id="UP000230833">
    <property type="component" value="Unassembled WGS sequence"/>
</dbReference>
<keyword evidence="1" id="KW-0472">Membrane</keyword>
<reference evidence="2 3" key="1">
    <citation type="submission" date="2017-09" db="EMBL/GenBank/DDBJ databases">
        <title>Depth-based differentiation of microbial function through sediment-hosted aquifers and enrichment of novel symbionts in the deep terrestrial subsurface.</title>
        <authorList>
            <person name="Probst A.J."/>
            <person name="Ladd B."/>
            <person name="Jarett J.K."/>
            <person name="Geller-Mcgrath D.E."/>
            <person name="Sieber C.M."/>
            <person name="Emerson J.B."/>
            <person name="Anantharaman K."/>
            <person name="Thomas B.C."/>
            <person name="Malmstrom R."/>
            <person name="Stieglmeier M."/>
            <person name="Klingl A."/>
            <person name="Woyke T."/>
            <person name="Ryan C.M."/>
            <person name="Banfield J.F."/>
        </authorList>
    </citation>
    <scope>NUCLEOTIDE SEQUENCE [LARGE SCALE GENOMIC DNA]</scope>
    <source>
        <strain evidence="2">CG10_big_fil_rev_8_21_14_0_10_45_14</strain>
    </source>
</reference>
<keyword evidence="1" id="KW-0812">Transmembrane</keyword>
<keyword evidence="1" id="KW-1133">Transmembrane helix</keyword>
<organism evidence="2 3">
    <name type="scientific">Candidatus Vogelbacteria bacterium CG10_big_fil_rev_8_21_14_0_10_45_14</name>
    <dbReference type="NCBI Taxonomy" id="1975042"/>
    <lineage>
        <taxon>Bacteria</taxon>
        <taxon>Candidatus Vogeliibacteriota</taxon>
    </lineage>
</organism>
<dbReference type="EMBL" id="PCYL01000031">
    <property type="protein sequence ID" value="PIR46702.1"/>
    <property type="molecule type" value="Genomic_DNA"/>
</dbReference>
<name>A0A2H0RJG2_9BACT</name>
<protein>
    <submittedName>
        <fullName evidence="2">Uncharacterized protein</fullName>
    </submittedName>
</protein>
<sequence length="71" mass="8538">MEISKWKMTMKNVKYTRKFSIFNFAIFNQFTMLQFSNSTTIYGLKEEWSVFGESITRLLSYNILVSYTYYG</sequence>
<proteinExistence type="predicted"/>
<dbReference type="AlphaFoldDB" id="A0A2H0RJG2"/>
<comment type="caution">
    <text evidence="2">The sequence shown here is derived from an EMBL/GenBank/DDBJ whole genome shotgun (WGS) entry which is preliminary data.</text>
</comment>